<dbReference type="EMBL" id="DS753378">
    <property type="protein sequence ID" value="EEC08174.1"/>
    <property type="molecule type" value="Genomic_DNA"/>
</dbReference>
<reference evidence="3" key="2">
    <citation type="submission" date="2020-05" db="UniProtKB">
        <authorList>
            <consortium name="EnsemblMetazoa"/>
        </authorList>
    </citation>
    <scope>IDENTIFICATION</scope>
    <source>
        <strain evidence="3">wikel</strain>
    </source>
</reference>
<sequence length="178" mass="20092">MEVLFLPPNTTAKLQPMDQGVTANFEVHYHRRVVERRLIDLQTNVTPKDQKVTLAKAVQMVSGCQTPLLQATKRLPETTPLLLPKFVRRWNGSGETMAKDQLVPSGLDLISFLTTEDDVVATEEMIDEALVKCNLLMWRQVAKVTRVATTPRDRYPSERLSPRWEPFETTSLVSGGSD</sequence>
<dbReference type="HOGENOM" id="CLU_1512273_0_0_1"/>
<dbReference type="Pfam" id="PF03184">
    <property type="entry name" value="DDE_1"/>
    <property type="match status" value="1"/>
</dbReference>
<dbReference type="Proteomes" id="UP000001555">
    <property type="component" value="Unassembled WGS sequence"/>
</dbReference>
<reference evidence="2 4" key="1">
    <citation type="submission" date="2008-03" db="EMBL/GenBank/DDBJ databases">
        <title>Annotation of Ixodes scapularis.</title>
        <authorList>
            <consortium name="Ixodes scapularis Genome Project Consortium"/>
            <person name="Caler E."/>
            <person name="Hannick L.I."/>
            <person name="Bidwell S."/>
            <person name="Joardar V."/>
            <person name="Thiagarajan M."/>
            <person name="Amedeo P."/>
            <person name="Galinsky K.J."/>
            <person name="Schobel S."/>
            <person name="Inman J."/>
            <person name="Hostetler J."/>
            <person name="Miller J."/>
            <person name="Hammond M."/>
            <person name="Megy K."/>
            <person name="Lawson D."/>
            <person name="Kodira C."/>
            <person name="Sutton G."/>
            <person name="Meyer J."/>
            <person name="Hill C.A."/>
            <person name="Birren B."/>
            <person name="Nene V."/>
            <person name="Collins F."/>
            <person name="Alarcon-Chaidez F."/>
            <person name="Wikel S."/>
            <person name="Strausberg R."/>
        </authorList>
    </citation>
    <scope>NUCLEOTIDE SEQUENCE [LARGE SCALE GENOMIC DNA]</scope>
    <source>
        <strain evidence="4">Wikel</strain>
        <strain evidence="2">Wikel colony</strain>
    </source>
</reference>
<name>B7PNK2_IXOSC</name>
<dbReference type="PaxDb" id="6945-B7PNK2"/>
<evidence type="ECO:0000313" key="2">
    <source>
        <dbReference type="EMBL" id="EEC08174.1"/>
    </source>
</evidence>
<proteinExistence type="predicted"/>
<evidence type="ECO:0000259" key="1">
    <source>
        <dbReference type="Pfam" id="PF03184"/>
    </source>
</evidence>
<organism>
    <name type="scientific">Ixodes scapularis</name>
    <name type="common">Black-legged tick</name>
    <name type="synonym">Deer tick</name>
    <dbReference type="NCBI Taxonomy" id="6945"/>
    <lineage>
        <taxon>Eukaryota</taxon>
        <taxon>Metazoa</taxon>
        <taxon>Ecdysozoa</taxon>
        <taxon>Arthropoda</taxon>
        <taxon>Chelicerata</taxon>
        <taxon>Arachnida</taxon>
        <taxon>Acari</taxon>
        <taxon>Parasitiformes</taxon>
        <taxon>Ixodida</taxon>
        <taxon>Ixodoidea</taxon>
        <taxon>Ixodidae</taxon>
        <taxon>Ixodinae</taxon>
        <taxon>Ixodes</taxon>
    </lineage>
</organism>
<protein>
    <recommendedName>
        <fullName evidence="1">DDE-1 domain-containing protein</fullName>
    </recommendedName>
</protein>
<dbReference type="VEuPathDB" id="VectorBase:ISCW005545"/>
<evidence type="ECO:0000313" key="3">
    <source>
        <dbReference type="EnsemblMetazoa" id="ISCW005545-PA"/>
    </source>
</evidence>
<dbReference type="InterPro" id="IPR004875">
    <property type="entry name" value="DDE_SF_endonuclease_dom"/>
</dbReference>
<dbReference type="EMBL" id="ABJB010759090">
    <property type="status" value="NOT_ANNOTATED_CDS"/>
    <property type="molecule type" value="Genomic_DNA"/>
</dbReference>
<dbReference type="GO" id="GO:0003676">
    <property type="term" value="F:nucleic acid binding"/>
    <property type="evidence" value="ECO:0007669"/>
    <property type="project" value="InterPro"/>
</dbReference>
<evidence type="ECO:0000313" key="4">
    <source>
        <dbReference type="Proteomes" id="UP000001555"/>
    </source>
</evidence>
<feature type="domain" description="DDE-1" evidence="1">
    <location>
        <begin position="2"/>
        <end position="62"/>
    </location>
</feature>
<dbReference type="AlphaFoldDB" id="B7PNK2"/>
<dbReference type="EnsemblMetazoa" id="ISCW005545-RA">
    <property type="protein sequence ID" value="ISCW005545-PA"/>
    <property type="gene ID" value="ISCW005545"/>
</dbReference>
<keyword evidence="4" id="KW-1185">Reference proteome</keyword>
<dbReference type="VEuPathDB" id="VectorBase:ISCI005545"/>
<accession>B7PNK2</accession>
<dbReference type="InParanoid" id="B7PNK2"/>
<gene>
    <name evidence="2" type="ORF">IscW_ISCW005545</name>
</gene>